<proteinExistence type="predicted"/>
<gene>
    <name evidence="1" type="primary">RvY_08904-1</name>
    <name evidence="1" type="synonym">RvY_08904.1</name>
    <name evidence="1" type="ORF">RvY_08904</name>
</gene>
<organism evidence="1 2">
    <name type="scientific">Ramazzottius varieornatus</name>
    <name type="common">Water bear</name>
    <name type="synonym">Tardigrade</name>
    <dbReference type="NCBI Taxonomy" id="947166"/>
    <lineage>
        <taxon>Eukaryota</taxon>
        <taxon>Metazoa</taxon>
        <taxon>Ecdysozoa</taxon>
        <taxon>Tardigrada</taxon>
        <taxon>Eutardigrada</taxon>
        <taxon>Parachela</taxon>
        <taxon>Hypsibioidea</taxon>
        <taxon>Ramazzottiidae</taxon>
        <taxon>Ramazzottius</taxon>
    </lineage>
</organism>
<name>A0A1D1V7G9_RAMVA</name>
<sequence>MEELREILPSKFCLALCMSGCWKASAITSEGTLSELSANGCGDSLERLEFGPDILESSALLIMNDDRHVLALNSFNVTDGFLRHAKAGIDDTSSSLTSSGYQNRGKAIMLKYHHLLQTYHPFLTDNPKDVEFEYNQHNGLVKRF</sequence>
<evidence type="ECO:0000313" key="1">
    <source>
        <dbReference type="EMBL" id="GAU97641.1"/>
    </source>
</evidence>
<accession>A0A1D1V7G9</accession>
<reference evidence="1 2" key="1">
    <citation type="journal article" date="2016" name="Nat. Commun.">
        <title>Extremotolerant tardigrade genome and improved radiotolerance of human cultured cells by tardigrade-unique protein.</title>
        <authorList>
            <person name="Hashimoto T."/>
            <person name="Horikawa D.D."/>
            <person name="Saito Y."/>
            <person name="Kuwahara H."/>
            <person name="Kozuka-Hata H."/>
            <person name="Shin-I T."/>
            <person name="Minakuchi Y."/>
            <person name="Ohishi K."/>
            <person name="Motoyama A."/>
            <person name="Aizu T."/>
            <person name="Enomoto A."/>
            <person name="Kondo K."/>
            <person name="Tanaka S."/>
            <person name="Hara Y."/>
            <person name="Koshikawa S."/>
            <person name="Sagara H."/>
            <person name="Miura T."/>
            <person name="Yokobori S."/>
            <person name="Miyagawa K."/>
            <person name="Suzuki Y."/>
            <person name="Kubo T."/>
            <person name="Oyama M."/>
            <person name="Kohara Y."/>
            <person name="Fujiyama A."/>
            <person name="Arakawa K."/>
            <person name="Katayama T."/>
            <person name="Toyoda A."/>
            <person name="Kunieda T."/>
        </authorList>
    </citation>
    <scope>NUCLEOTIDE SEQUENCE [LARGE SCALE GENOMIC DNA]</scope>
    <source>
        <strain evidence="1 2">YOKOZUNA-1</strain>
    </source>
</reference>
<comment type="caution">
    <text evidence="1">The sequence shown here is derived from an EMBL/GenBank/DDBJ whole genome shotgun (WGS) entry which is preliminary data.</text>
</comment>
<keyword evidence="2" id="KW-1185">Reference proteome</keyword>
<dbReference type="EMBL" id="BDGG01000004">
    <property type="protein sequence ID" value="GAU97641.1"/>
    <property type="molecule type" value="Genomic_DNA"/>
</dbReference>
<dbReference type="Proteomes" id="UP000186922">
    <property type="component" value="Unassembled WGS sequence"/>
</dbReference>
<dbReference type="AlphaFoldDB" id="A0A1D1V7G9"/>
<protein>
    <submittedName>
        <fullName evidence="1">Uncharacterized protein</fullName>
    </submittedName>
</protein>
<evidence type="ECO:0000313" key="2">
    <source>
        <dbReference type="Proteomes" id="UP000186922"/>
    </source>
</evidence>